<dbReference type="EC" id="2.3.1.129" evidence="8"/>
<keyword evidence="1 8" id="KW-0963">Cytoplasm</keyword>
<comment type="pathway">
    <text evidence="8">Glycolipid biosynthesis; lipid IV(A) biosynthesis; lipid IV(A) from (3R)-3-hydroxytetradecanoyl-[acyl-carrier-protein] and UDP-N-acetyl-alpha-D-glucosamine: step 1/6.</text>
</comment>
<dbReference type="GO" id="GO:0008780">
    <property type="term" value="F:acyl-[acyl-carrier-protein]-UDP-N-acetylglucosamine O-acyltransferase activity"/>
    <property type="evidence" value="ECO:0007669"/>
    <property type="project" value="UniProtKB-UniRule"/>
</dbReference>
<dbReference type="InterPro" id="IPR001451">
    <property type="entry name" value="Hexapep"/>
</dbReference>
<keyword evidence="5 8" id="KW-0677">Repeat</keyword>
<evidence type="ECO:0000313" key="10">
    <source>
        <dbReference type="EMBL" id="PPI86630.1"/>
    </source>
</evidence>
<comment type="subunit">
    <text evidence="8">Homotrimer.</text>
</comment>
<evidence type="ECO:0000256" key="8">
    <source>
        <dbReference type="HAMAP-Rule" id="MF_00387"/>
    </source>
</evidence>
<sequence length="255" mass="27966">MHIHSIIEKGAIIGPKVCIGPFCFIGSHVKIGEGTILKSHIVLTGHTKIGKYNQIYQFSSIGDVNQSLKYSSGPTYVDIGDYNCIREGVTIHCGTAQGGNKTIIGHNNLLMVNTHIAHDCIIGNHCIFANNATLGGHVKVDDFAIVGGMTAIHQKCTIGAHVMIGGCSGVVKDIPPYVMAHGNHAIPLGINIKGLKRHDFPKRSIYAIRHAYNLVYRSGKTLNEIKPKIKILAEEYIEIKPFYDFFKKLNRGLIR</sequence>
<dbReference type="PROSITE" id="PS00101">
    <property type="entry name" value="HEXAPEP_TRANSFERASES"/>
    <property type="match status" value="2"/>
</dbReference>
<feature type="domain" description="UDP N-acetylglucosamine O-acyltransferase C-terminal" evidence="9">
    <location>
        <begin position="173"/>
        <end position="254"/>
    </location>
</feature>
<comment type="caution">
    <text evidence="10">The sequence shown here is derived from an EMBL/GenBank/DDBJ whole genome shotgun (WGS) entry which is preliminary data.</text>
</comment>
<dbReference type="RefSeq" id="WP_136130206.1">
    <property type="nucleotide sequence ID" value="NZ_PDKU01000002.1"/>
</dbReference>
<dbReference type="PANTHER" id="PTHR43480:SF1">
    <property type="entry name" value="ACYL-[ACYL-CARRIER-PROTEIN]--UDP-N-ACETYLGLUCOSAMINE O-ACYLTRANSFERASE, MITOCHONDRIAL-RELATED"/>
    <property type="match status" value="1"/>
</dbReference>
<keyword evidence="2 8" id="KW-0444">Lipid biosynthesis</keyword>
<proteinExistence type="inferred from homology"/>
<evidence type="ECO:0000256" key="5">
    <source>
        <dbReference type="ARBA" id="ARBA00022737"/>
    </source>
</evidence>
<evidence type="ECO:0000256" key="6">
    <source>
        <dbReference type="ARBA" id="ARBA00023098"/>
    </source>
</evidence>
<organism evidence="10 11">
    <name type="scientific">Candidatus Pantoea edessiphila</name>
    <dbReference type="NCBI Taxonomy" id="2044610"/>
    <lineage>
        <taxon>Bacteria</taxon>
        <taxon>Pseudomonadati</taxon>
        <taxon>Pseudomonadota</taxon>
        <taxon>Gammaproteobacteria</taxon>
        <taxon>Enterobacterales</taxon>
        <taxon>Erwiniaceae</taxon>
        <taxon>Pantoea</taxon>
    </lineage>
</organism>
<evidence type="ECO:0000256" key="4">
    <source>
        <dbReference type="ARBA" id="ARBA00022679"/>
    </source>
</evidence>
<dbReference type="PANTHER" id="PTHR43480">
    <property type="entry name" value="ACYL-[ACYL-CARRIER-PROTEIN]--UDP-N-ACETYLGLUCOSAMINE O-ACYLTRANSFERASE"/>
    <property type="match status" value="1"/>
</dbReference>
<keyword evidence="4 8" id="KW-0808">Transferase</keyword>
<dbReference type="EMBL" id="PDKU01000002">
    <property type="protein sequence ID" value="PPI86630.1"/>
    <property type="molecule type" value="Genomic_DNA"/>
</dbReference>
<comment type="catalytic activity">
    <reaction evidence="8">
        <text>a (3R)-hydroxyacyl-[ACP] + UDP-N-acetyl-alpha-D-glucosamine = a UDP-3-O-[(3R)-3-hydroxyacyl]-N-acetyl-alpha-D-glucosamine + holo-[ACP]</text>
        <dbReference type="Rhea" id="RHEA:67812"/>
        <dbReference type="Rhea" id="RHEA-COMP:9685"/>
        <dbReference type="Rhea" id="RHEA-COMP:9945"/>
        <dbReference type="ChEBI" id="CHEBI:57705"/>
        <dbReference type="ChEBI" id="CHEBI:64479"/>
        <dbReference type="ChEBI" id="CHEBI:78827"/>
        <dbReference type="ChEBI" id="CHEBI:173225"/>
        <dbReference type="EC" id="2.3.1.129"/>
    </reaction>
</comment>
<keyword evidence="3 8" id="KW-0441">Lipid A biosynthesis</keyword>
<dbReference type="OrthoDB" id="9807278at2"/>
<evidence type="ECO:0000313" key="11">
    <source>
        <dbReference type="Proteomes" id="UP000296144"/>
    </source>
</evidence>
<evidence type="ECO:0000256" key="2">
    <source>
        <dbReference type="ARBA" id="ARBA00022516"/>
    </source>
</evidence>
<dbReference type="InterPro" id="IPR037157">
    <property type="entry name" value="Acetyltransf_C_sf"/>
</dbReference>
<comment type="function">
    <text evidence="8">Involved in the biosynthesis of lipid A, a phosphorylated glycolipid that anchors the lipopolysaccharide to the outer membrane of the cell.</text>
</comment>
<name>A0A2P5SWE4_9GAMM</name>
<evidence type="ECO:0000259" key="9">
    <source>
        <dbReference type="Pfam" id="PF13720"/>
    </source>
</evidence>
<dbReference type="Pfam" id="PF13720">
    <property type="entry name" value="Acetyltransf_11"/>
    <property type="match status" value="1"/>
</dbReference>
<dbReference type="SUPFAM" id="SSF51161">
    <property type="entry name" value="Trimeric LpxA-like enzymes"/>
    <property type="match status" value="1"/>
</dbReference>
<dbReference type="GO" id="GO:0009245">
    <property type="term" value="P:lipid A biosynthetic process"/>
    <property type="evidence" value="ECO:0007669"/>
    <property type="project" value="UniProtKB-UniRule"/>
</dbReference>
<dbReference type="PIRSF" id="PIRSF000456">
    <property type="entry name" value="UDP-GlcNAc_acltr"/>
    <property type="match status" value="1"/>
</dbReference>
<dbReference type="CDD" id="cd03351">
    <property type="entry name" value="LbH_UDP-GlcNAc_AT"/>
    <property type="match status" value="1"/>
</dbReference>
<dbReference type="AlphaFoldDB" id="A0A2P5SWE4"/>
<evidence type="ECO:0000256" key="1">
    <source>
        <dbReference type="ARBA" id="ARBA00022490"/>
    </source>
</evidence>
<dbReference type="InterPro" id="IPR018357">
    <property type="entry name" value="Hexapep_transf_CS"/>
</dbReference>
<dbReference type="InterPro" id="IPR010137">
    <property type="entry name" value="Lipid_A_LpxA"/>
</dbReference>
<comment type="subcellular location">
    <subcellularLocation>
        <location evidence="8">Cytoplasm</location>
    </subcellularLocation>
</comment>
<keyword evidence="7 8" id="KW-0012">Acyltransferase</keyword>
<dbReference type="NCBIfam" id="TIGR01852">
    <property type="entry name" value="lipid_A_lpxA"/>
    <property type="match status" value="1"/>
</dbReference>
<accession>A0A2P5SWE4</accession>
<dbReference type="Gene3D" id="2.160.10.10">
    <property type="entry name" value="Hexapeptide repeat proteins"/>
    <property type="match status" value="1"/>
</dbReference>
<dbReference type="GO" id="GO:0005737">
    <property type="term" value="C:cytoplasm"/>
    <property type="evidence" value="ECO:0007669"/>
    <property type="project" value="UniProtKB-SubCell"/>
</dbReference>
<reference evidence="10 11" key="1">
    <citation type="journal article" date="2018" name="Genome Biol. Evol.">
        <title>Cladogenesis and Genomic Streamlining in Extracellular Endosymbionts of Tropical Stink Bugs.</title>
        <authorList>
            <person name="Otero-Bravo A."/>
            <person name="Goffredi S."/>
            <person name="Sabree Z.L."/>
        </authorList>
    </citation>
    <scope>NUCLEOTIDE SEQUENCE [LARGE SCALE GENOMIC DNA]</scope>
    <source>
        <strain evidence="10 11">SoEL</strain>
    </source>
</reference>
<dbReference type="UniPathway" id="UPA00359">
    <property type="reaction ID" value="UER00477"/>
</dbReference>
<gene>
    <name evidence="8" type="primary">lpxA</name>
    <name evidence="10" type="ORF">CRV10_02195</name>
</gene>
<keyword evidence="11" id="KW-1185">Reference proteome</keyword>
<comment type="similarity">
    <text evidence="8">Belongs to the transferase hexapeptide repeat family. LpxA subfamily.</text>
</comment>
<keyword evidence="6 8" id="KW-0443">Lipid metabolism</keyword>
<protein>
    <recommendedName>
        <fullName evidence="8">Acyl-[acyl-carrier-protein]--UDP-N-acetylglucosamine O-acyltransferase</fullName>
        <shortName evidence="8">UDP-N-acetylglucosamine acyltransferase</shortName>
        <ecNumber evidence="8">2.3.1.129</ecNumber>
    </recommendedName>
</protein>
<dbReference type="GO" id="GO:0016020">
    <property type="term" value="C:membrane"/>
    <property type="evidence" value="ECO:0007669"/>
    <property type="project" value="GOC"/>
</dbReference>
<dbReference type="Proteomes" id="UP000296144">
    <property type="component" value="Unassembled WGS sequence"/>
</dbReference>
<dbReference type="NCBIfam" id="NF003657">
    <property type="entry name" value="PRK05289.1"/>
    <property type="match status" value="1"/>
</dbReference>
<dbReference type="Gene3D" id="1.20.1180.10">
    <property type="entry name" value="Udp N-acetylglucosamine O-acyltransferase, C-terminal domain"/>
    <property type="match status" value="1"/>
</dbReference>
<evidence type="ECO:0000256" key="7">
    <source>
        <dbReference type="ARBA" id="ARBA00023315"/>
    </source>
</evidence>
<dbReference type="HAMAP" id="MF_00387">
    <property type="entry name" value="LpxA"/>
    <property type="match status" value="1"/>
</dbReference>
<evidence type="ECO:0000256" key="3">
    <source>
        <dbReference type="ARBA" id="ARBA00022556"/>
    </source>
</evidence>
<dbReference type="Pfam" id="PF00132">
    <property type="entry name" value="Hexapep"/>
    <property type="match status" value="1"/>
</dbReference>
<dbReference type="InterPro" id="IPR029098">
    <property type="entry name" value="Acetyltransf_C"/>
</dbReference>
<dbReference type="InterPro" id="IPR011004">
    <property type="entry name" value="Trimer_LpxA-like_sf"/>
</dbReference>